<evidence type="ECO:0000313" key="1">
    <source>
        <dbReference type="EMBL" id="SVD20977.1"/>
    </source>
</evidence>
<organism evidence="1">
    <name type="scientific">marine metagenome</name>
    <dbReference type="NCBI Taxonomy" id="408172"/>
    <lineage>
        <taxon>unclassified sequences</taxon>
        <taxon>metagenomes</taxon>
        <taxon>ecological metagenomes</taxon>
    </lineage>
</organism>
<accession>A0A382THI8</accession>
<dbReference type="EMBL" id="UINC01136293">
    <property type="protein sequence ID" value="SVD20977.1"/>
    <property type="molecule type" value="Genomic_DNA"/>
</dbReference>
<dbReference type="AlphaFoldDB" id="A0A382THI8"/>
<protein>
    <submittedName>
        <fullName evidence="1">Uncharacterized protein</fullName>
    </submittedName>
</protein>
<proteinExistence type="predicted"/>
<feature type="non-terminal residue" evidence="1">
    <location>
        <position position="214"/>
    </location>
</feature>
<name>A0A382THI8_9ZZZZ</name>
<sequence length="214" mass="22318">MQQQLMSSSVDWKAWFFKCNHFGGSLVLVGLLMLTACGGGGGKVITKNDLVDPGTDGVPPTLISVTIKMSRDKDPKPTGTVKLGQAVRIDIEASEALMKPDIMFNNMPADEIGGKIGDWYAIYNMTEADPEGLVTFSVAYEDSSGEKGVSSSETTDGSAVTYCIEGCSTGDSSLAGEWMLAGEGAAAVGPTALSAEWWASTSANGGGPADRACW</sequence>
<gene>
    <name evidence="1" type="ORF">METZ01_LOCUS373831</name>
</gene>
<reference evidence="1" key="1">
    <citation type="submission" date="2018-05" db="EMBL/GenBank/DDBJ databases">
        <authorList>
            <person name="Lanie J.A."/>
            <person name="Ng W.-L."/>
            <person name="Kazmierczak K.M."/>
            <person name="Andrzejewski T.M."/>
            <person name="Davidsen T.M."/>
            <person name="Wayne K.J."/>
            <person name="Tettelin H."/>
            <person name="Glass J.I."/>
            <person name="Rusch D."/>
            <person name="Podicherti R."/>
            <person name="Tsui H.-C.T."/>
            <person name="Winkler M.E."/>
        </authorList>
    </citation>
    <scope>NUCLEOTIDE SEQUENCE</scope>
</reference>